<feature type="region of interest" description="Disordered" evidence="10">
    <location>
        <begin position="170"/>
        <end position="191"/>
    </location>
</feature>
<evidence type="ECO:0000256" key="4">
    <source>
        <dbReference type="ARBA" id="ARBA00022485"/>
    </source>
</evidence>
<dbReference type="GO" id="GO:0003906">
    <property type="term" value="F:DNA-(apurinic or apyrimidinic site) endonuclease activity"/>
    <property type="evidence" value="ECO:0007669"/>
    <property type="project" value="UniProtKB-ARBA"/>
</dbReference>
<feature type="compositionally biased region" description="Polar residues" evidence="10">
    <location>
        <begin position="570"/>
        <end position="583"/>
    </location>
</feature>
<dbReference type="GO" id="GO:0019104">
    <property type="term" value="F:DNA N-glycosylase activity"/>
    <property type="evidence" value="ECO:0007669"/>
    <property type="project" value="InterPro"/>
</dbReference>
<feature type="region of interest" description="Disordered" evidence="10">
    <location>
        <begin position="1"/>
        <end position="24"/>
    </location>
</feature>
<reference evidence="12 13" key="1">
    <citation type="submission" date="2024-01" db="EMBL/GenBank/DDBJ databases">
        <title>The genomes of 5 underutilized Papilionoideae crops provide insights into root nodulation and disease resistanc.</title>
        <authorList>
            <person name="Yuan L."/>
        </authorList>
    </citation>
    <scope>NUCLEOTIDE SEQUENCE [LARGE SCALE GENOMIC DNA]</scope>
    <source>
        <strain evidence="12">ZHUSHIDOU_FW_LH</strain>
        <tissue evidence="12">Leaf</tissue>
    </source>
</reference>
<feature type="region of interest" description="Disordered" evidence="10">
    <location>
        <begin position="687"/>
        <end position="734"/>
    </location>
</feature>
<dbReference type="GO" id="GO:0005634">
    <property type="term" value="C:nucleus"/>
    <property type="evidence" value="ECO:0007669"/>
    <property type="project" value="UniProtKB-SubCell"/>
</dbReference>
<dbReference type="InterPro" id="IPR028925">
    <property type="entry name" value="RRM_DME"/>
</dbReference>
<feature type="region of interest" description="Disordered" evidence="10">
    <location>
        <begin position="478"/>
        <end position="502"/>
    </location>
</feature>
<dbReference type="GO" id="GO:0035514">
    <property type="term" value="F:DNA demethylase activity"/>
    <property type="evidence" value="ECO:0007669"/>
    <property type="project" value="InterPro"/>
</dbReference>
<feature type="compositionally biased region" description="Polar residues" evidence="10">
    <location>
        <begin position="365"/>
        <end position="375"/>
    </location>
</feature>
<keyword evidence="6" id="KW-0408">Iron</keyword>
<evidence type="ECO:0000256" key="2">
    <source>
        <dbReference type="ARBA" id="ARBA00004123"/>
    </source>
</evidence>
<dbReference type="Pfam" id="PF15629">
    <property type="entry name" value="Perm-CXXC"/>
    <property type="match status" value="1"/>
</dbReference>
<feature type="compositionally biased region" description="Basic residues" evidence="10">
    <location>
        <begin position="597"/>
        <end position="608"/>
    </location>
</feature>
<evidence type="ECO:0000256" key="5">
    <source>
        <dbReference type="ARBA" id="ARBA00022723"/>
    </source>
</evidence>
<dbReference type="GO" id="GO:0006284">
    <property type="term" value="P:base-excision repair"/>
    <property type="evidence" value="ECO:0007669"/>
    <property type="project" value="InterPro"/>
</dbReference>
<gene>
    <name evidence="12" type="ORF">RIF29_20582</name>
</gene>
<keyword evidence="13" id="KW-1185">Reference proteome</keyword>
<organism evidence="12 13">
    <name type="scientific">Crotalaria pallida</name>
    <name type="common">Smooth rattlebox</name>
    <name type="synonym">Crotalaria striata</name>
    <dbReference type="NCBI Taxonomy" id="3830"/>
    <lineage>
        <taxon>Eukaryota</taxon>
        <taxon>Viridiplantae</taxon>
        <taxon>Streptophyta</taxon>
        <taxon>Embryophyta</taxon>
        <taxon>Tracheophyta</taxon>
        <taxon>Spermatophyta</taxon>
        <taxon>Magnoliopsida</taxon>
        <taxon>eudicotyledons</taxon>
        <taxon>Gunneridae</taxon>
        <taxon>Pentapetalae</taxon>
        <taxon>rosids</taxon>
        <taxon>fabids</taxon>
        <taxon>Fabales</taxon>
        <taxon>Fabaceae</taxon>
        <taxon>Papilionoideae</taxon>
        <taxon>50 kb inversion clade</taxon>
        <taxon>genistoids sensu lato</taxon>
        <taxon>core genistoids</taxon>
        <taxon>Crotalarieae</taxon>
        <taxon>Crotalaria</taxon>
    </lineage>
</organism>
<dbReference type="SUPFAM" id="SSF48150">
    <property type="entry name" value="DNA-glycosylase"/>
    <property type="match status" value="1"/>
</dbReference>
<dbReference type="GO" id="GO:0046872">
    <property type="term" value="F:metal ion binding"/>
    <property type="evidence" value="ECO:0007669"/>
    <property type="project" value="UniProtKB-KW"/>
</dbReference>
<dbReference type="CDD" id="cd00056">
    <property type="entry name" value="ENDO3c"/>
    <property type="match status" value="1"/>
</dbReference>
<feature type="compositionally biased region" description="Polar residues" evidence="10">
    <location>
        <begin position="393"/>
        <end position="402"/>
    </location>
</feature>
<feature type="compositionally biased region" description="Basic residues" evidence="10">
    <location>
        <begin position="382"/>
        <end position="392"/>
    </location>
</feature>
<dbReference type="InterPro" id="IPR011257">
    <property type="entry name" value="DNA_glycosylase"/>
</dbReference>
<dbReference type="PANTHER" id="PTHR46213">
    <property type="entry name" value="TRANSCRIPTIONAL ACTIVATOR DEMETER"/>
    <property type="match status" value="1"/>
</dbReference>
<proteinExistence type="inferred from homology"/>
<feature type="region of interest" description="Disordered" evidence="10">
    <location>
        <begin position="1296"/>
        <end position="1319"/>
    </location>
</feature>
<protein>
    <recommendedName>
        <fullName evidence="11">HhH-GPD domain-containing protein</fullName>
    </recommendedName>
</protein>
<dbReference type="GO" id="GO:0003677">
    <property type="term" value="F:DNA binding"/>
    <property type="evidence" value="ECO:0007669"/>
    <property type="project" value="UniProtKB-KW"/>
</dbReference>
<feature type="compositionally biased region" description="Basic and acidic residues" evidence="10">
    <location>
        <begin position="71"/>
        <end position="80"/>
    </location>
</feature>
<keyword evidence="8" id="KW-0238">DNA-binding</keyword>
<feature type="region of interest" description="Disordered" evidence="10">
    <location>
        <begin position="1973"/>
        <end position="2078"/>
    </location>
</feature>
<dbReference type="GO" id="GO:0141166">
    <property type="term" value="P:chromosomal 5-methylcytosine DNA demethylation pathway"/>
    <property type="evidence" value="ECO:0007669"/>
    <property type="project" value="InterPro"/>
</dbReference>
<feature type="compositionally biased region" description="Polar residues" evidence="10">
    <location>
        <begin position="1"/>
        <end position="18"/>
    </location>
</feature>
<evidence type="ECO:0000256" key="9">
    <source>
        <dbReference type="ARBA" id="ARBA00023242"/>
    </source>
</evidence>
<sequence>MDQKEPQVQVSLIPSTPSKPILTKPVPICVPEEQNHQLGHQHSNGAVACSKFSVDAVPGSTLPNSTGENGRNYEHTASDNDSRWSKIGFSELLFLAETGSVNSDGILPDNNSGLNVSFIPSLMSQFNDHVQGMSYSACCGKETSQNNLLTPDNPIRAESKQIASMQINVEEKDGEEENVSAKKLGDNGTPPNKELCESAVESADVSTLLKENHNPDYGSSHDIDLTKTPQQKPRRRRKHRPKVIIEGKPKRTRKAATPKPVLAKETPKVKRKYVRRKGLNSKSIPPAELMGELTEEMMPESAKTPCRRSLDFDIGPRDESSAGRENTTAHLGKETGVVEQQTNEGLFHDLNTSMKQASNNCVLITEESQAPSTSPSKEKPPAKRKYVRRKKANQTSGPTTEVTGELSKEMMTESAKTPYRESLNFGMGARDKSSAGIENTTVQLGNEIDEAAQEKNVGLAYDLKTSTEQASNNFMSLSEDTKAPSISPSKTNPLKSEAKENAASKISYMRRKRLNMSTPPAEMTAALTEPTVLDSSEMPWRSSAGRENLNEPISMGKKSMKQVIDSYTSLPEDTQAPSTSPARSNPCAAKQKEKVTSKRKYVRRKGVKKSSPPTEMPAELIEPTMPESAEIEQIRSLYFDAGARYDSSVCRQNSNVHESKENTVMSERTSASFLYDQRTSMKQPYYSFMPLPEDTQAPSTSLKSYPPAAKLNDNSVENPSKRNDQSTSQDGHENSAKLLLKSVRQSNPNDFNISSSSMTMLRLQMAGSKRKQSGTIRCADTSSINNIGAYYNGFPSYQTMFRVKFPNLQKRRRSEKGKGSNASITSSVTTIKEAELTLPQEVAQGHAHASNSSFLNFGSQYKAARVPTKSEATGSIIDDDQAFEEFRLSLRRAQICDSLSLTRVRNFDTEPNYSAHQLYISDRQTFGDSERPETSVDAFIAGKSAPLSKKQNKNKSVVSSSAYSRTNEMQQYQNFALGNYHRSLGKSLDIAWDVGSELMQNVDALLQQFSQLNINEEARDNALVPYKKSKKKRSLVNGDGTIIPFQGSFGPVKKQLPRPKVDIDQETDRVWKLLMLDINSHGIDGTDEDKAKWWEEERNIFRGRADSFIARMHLVQGDRRFSRWKGSVLDSVVGVFLTQNVSDHLSSSAFMALAARFPKKSSNMCKTYHGEGTSLVTNEPQVHIVEPEESTEWDGKALNKSVYDQSSMTIDIAEHSGEKEAVNSSCKITSGVISLTDESNCRLSESSQRNIGEHHSPVRSGLITTMTEDGEEKSCYEGIGKELNDIVSSQCSVISSQISGDSSNDQNPEKIGSCSDSNSEVEDLSSTAKYNSYDNSTSFSKLLEMVSSSKLHEVNSQRSKPIETLRDAHGQSVGIKHHNSTENLEKSNVTQGSLEASIITSHPIQKDASRNETNEISSAPAKLKSMGQGKDKKEEFNWDSLRIKAQAKAGKREKTEDTMDSLDWEAVRCADVNEIANTIKERGMNNRLADRIKNFLNRLVEEHGDINLEWLRDVPPDQAKEYLLSVRGLGLKSVECVRLLTLHHLAFPVDTNVGRIAVRLGWVPIQPLPESLQLHLLELYPILESIQKYLWPRLCKLDQRTLYELHYQMITFGKVFCTKSKPNCNACPMRAECRHFASAFASARLALPGPEQKSIVSTFGNNVNDQNPSIIDNQFHLPLLENTNQAEDIQQIEVNKQLYSKSEINNCQPIVEEPTTPEPECPQHDIEDAFYEDSCEIPTIKLNMEEFTLNLQNYMQENMALQEGEMSKALVALNAAAASIPMPKLKNVSRLRTEHCVYELPDTHPLLEGWDIREHDDPGKYLLAIWTPGETADSIQPPESKCSSLECGQLCNEKECFSCNSFREANSQTVRGTLLIPCRTAMRGSFPLNGTYFQVNEVFADHDSSLNPISVPRSWIWNLNRRTVYFGTSIPSIFKGLSTHDIQQCFWRGYVCVRGFDKKTRAPRPLMARLHFPVSKIPKTTEKTRKKSTPAASKGLEPNPEHSEPELITNGQNLQGSKMGKTKEKKRKRSTPVNSKGMKPNPEQPELITNGLSLQGADSRVAKAQEKTEKSNLEKSVA</sequence>
<dbReference type="SMART" id="SM00525">
    <property type="entry name" value="FES"/>
    <property type="match status" value="1"/>
</dbReference>
<dbReference type="Proteomes" id="UP001372338">
    <property type="component" value="Unassembled WGS sequence"/>
</dbReference>
<evidence type="ECO:0000256" key="1">
    <source>
        <dbReference type="ARBA" id="ARBA00001966"/>
    </source>
</evidence>
<evidence type="ECO:0000313" key="12">
    <source>
        <dbReference type="EMBL" id="KAK7267901.1"/>
    </source>
</evidence>
<feature type="region of interest" description="Disordered" evidence="10">
    <location>
        <begin position="210"/>
        <end position="240"/>
    </location>
</feature>
<dbReference type="Gene3D" id="1.10.340.30">
    <property type="entry name" value="Hypothetical protein, domain 2"/>
    <property type="match status" value="1"/>
</dbReference>
<accession>A0AAN9F4U4</accession>
<name>A0AAN9F4U4_CROPI</name>
<dbReference type="Gene3D" id="1.10.1670.10">
    <property type="entry name" value="Helix-hairpin-Helix base-excision DNA repair enzymes (C-terminal)"/>
    <property type="match status" value="1"/>
</dbReference>
<feature type="compositionally biased region" description="Low complexity" evidence="10">
    <location>
        <begin position="1296"/>
        <end position="1306"/>
    </location>
</feature>
<comment type="subcellular location">
    <subcellularLocation>
        <location evidence="2">Nucleus</location>
    </subcellularLocation>
</comment>
<keyword evidence="9" id="KW-0539">Nucleus</keyword>
<feature type="compositionally biased region" description="Basic and acidic residues" evidence="10">
    <location>
        <begin position="210"/>
        <end position="225"/>
    </location>
</feature>
<dbReference type="GO" id="GO:0051539">
    <property type="term" value="F:4 iron, 4 sulfur cluster binding"/>
    <property type="evidence" value="ECO:0007669"/>
    <property type="project" value="UniProtKB-KW"/>
</dbReference>
<comment type="caution">
    <text evidence="12">The sequence shown here is derived from an EMBL/GenBank/DDBJ whole genome shotgun (WGS) entry which is preliminary data.</text>
</comment>
<feature type="compositionally biased region" description="Basic and acidic residues" evidence="10">
    <location>
        <begin position="719"/>
        <end position="734"/>
    </location>
</feature>
<dbReference type="FunFam" id="1.10.1670.10:FF:000004">
    <property type="entry name" value="DNA glycosylase/AP lyase ROS1"/>
    <property type="match status" value="1"/>
</dbReference>
<feature type="region of interest" description="Disordered" evidence="10">
    <location>
        <begin position="314"/>
        <end position="337"/>
    </location>
</feature>
<dbReference type="InterPro" id="IPR044811">
    <property type="entry name" value="DME/ROS1"/>
</dbReference>
<feature type="compositionally biased region" description="Polar residues" evidence="10">
    <location>
        <begin position="478"/>
        <end position="494"/>
    </location>
</feature>
<feature type="region of interest" description="Disordered" evidence="10">
    <location>
        <begin position="365"/>
        <end position="416"/>
    </location>
</feature>
<evidence type="ECO:0000256" key="7">
    <source>
        <dbReference type="ARBA" id="ARBA00023014"/>
    </source>
</evidence>
<feature type="region of interest" description="Disordered" evidence="10">
    <location>
        <begin position="1405"/>
        <end position="1437"/>
    </location>
</feature>
<evidence type="ECO:0000313" key="13">
    <source>
        <dbReference type="Proteomes" id="UP001372338"/>
    </source>
</evidence>
<comment type="cofactor">
    <cofactor evidence="1">
        <name>[4Fe-4S] cluster</name>
        <dbReference type="ChEBI" id="CHEBI:49883"/>
    </cofactor>
</comment>
<feature type="region of interest" description="Disordered" evidence="10">
    <location>
        <begin position="60"/>
        <end position="80"/>
    </location>
</feature>
<keyword evidence="4" id="KW-0004">4Fe-4S</keyword>
<keyword evidence="7" id="KW-0411">Iron-sulfur</keyword>
<dbReference type="InterPro" id="IPR003265">
    <property type="entry name" value="HhH-GPD_domain"/>
</dbReference>
<evidence type="ECO:0000256" key="3">
    <source>
        <dbReference type="ARBA" id="ARBA00005646"/>
    </source>
</evidence>
<feature type="compositionally biased region" description="Basic and acidic residues" evidence="10">
    <location>
        <begin position="2060"/>
        <end position="2078"/>
    </location>
</feature>
<dbReference type="InterPro" id="IPR023170">
    <property type="entry name" value="HhH_base_excis_C"/>
</dbReference>
<evidence type="ECO:0000256" key="6">
    <source>
        <dbReference type="ARBA" id="ARBA00023004"/>
    </source>
</evidence>
<dbReference type="InterPro" id="IPR003651">
    <property type="entry name" value="Endonuclease3_FeS-loop_motif"/>
</dbReference>
<evidence type="ECO:0000259" key="11">
    <source>
        <dbReference type="SMART" id="SM00478"/>
    </source>
</evidence>
<dbReference type="InterPro" id="IPR028924">
    <property type="entry name" value="Perm-CXXC"/>
</dbReference>
<feature type="domain" description="HhH-GPD" evidence="11">
    <location>
        <begin position="1443"/>
        <end position="1615"/>
    </location>
</feature>
<dbReference type="SMART" id="SM00478">
    <property type="entry name" value="ENDO3c"/>
    <property type="match status" value="1"/>
</dbReference>
<dbReference type="EMBL" id="JAYWIO010000004">
    <property type="protein sequence ID" value="KAK7267901.1"/>
    <property type="molecule type" value="Genomic_DNA"/>
</dbReference>
<evidence type="ECO:0000256" key="10">
    <source>
        <dbReference type="SAM" id="MobiDB-lite"/>
    </source>
</evidence>
<comment type="similarity">
    <text evidence="3">Belongs to the DNA glycosylase family. DEMETER subfamily.</text>
</comment>
<evidence type="ECO:0000256" key="8">
    <source>
        <dbReference type="ARBA" id="ARBA00023125"/>
    </source>
</evidence>
<dbReference type="PANTHER" id="PTHR46213:SF26">
    <property type="entry name" value="HHH-GPD BASE EXCISION DNA REPAIR FAMILY PROTEIN"/>
    <property type="match status" value="1"/>
</dbReference>
<keyword evidence="5" id="KW-0479">Metal-binding</keyword>
<feature type="region of interest" description="Disordered" evidence="10">
    <location>
        <begin position="570"/>
        <end position="619"/>
    </location>
</feature>
<dbReference type="Pfam" id="PF15628">
    <property type="entry name" value="RRM_DME"/>
    <property type="match status" value="1"/>
</dbReference>